<protein>
    <submittedName>
        <fullName evidence="4">von Willebrand factor type A</fullName>
    </submittedName>
</protein>
<reference evidence="4 5" key="1">
    <citation type="submission" date="2011-11" db="EMBL/GenBank/DDBJ databases">
        <title>Complete sequence of Granulicella mallensis MP5ACTX8.</title>
        <authorList>
            <consortium name="US DOE Joint Genome Institute"/>
            <person name="Lucas S."/>
            <person name="Copeland A."/>
            <person name="Lapidus A."/>
            <person name="Cheng J.-F."/>
            <person name="Goodwin L."/>
            <person name="Pitluck S."/>
            <person name="Peters L."/>
            <person name="Lu M."/>
            <person name="Detter J.C."/>
            <person name="Han C."/>
            <person name="Tapia R."/>
            <person name="Land M."/>
            <person name="Hauser L."/>
            <person name="Kyrpides N."/>
            <person name="Ivanova N."/>
            <person name="Mikhailova N."/>
            <person name="Pagani I."/>
            <person name="Rawat S."/>
            <person name="Mannisto M."/>
            <person name="Haggblom M."/>
            <person name="Woyke T."/>
        </authorList>
    </citation>
    <scope>NUCLEOTIDE SEQUENCE [LARGE SCALE GENOMIC DNA]</scope>
    <source>
        <strain evidence="5">ATCC BAA-1857 / DSM 23137 / MP5ACTX8</strain>
    </source>
</reference>
<dbReference type="eggNOG" id="COG2304">
    <property type="taxonomic scope" value="Bacteria"/>
</dbReference>
<evidence type="ECO:0000313" key="4">
    <source>
        <dbReference type="EMBL" id="AEU34690.1"/>
    </source>
</evidence>
<accession>G8P1F1</accession>
<dbReference type="STRING" id="682795.AciX8_0335"/>
<dbReference type="Gene3D" id="3.40.50.410">
    <property type="entry name" value="von Willebrand factor, type A domain"/>
    <property type="match status" value="1"/>
</dbReference>
<dbReference type="PANTHER" id="PTHR45737:SF6">
    <property type="entry name" value="VON WILLEBRAND FACTOR A DOMAIN-CONTAINING PROTEIN 5A"/>
    <property type="match status" value="1"/>
</dbReference>
<dbReference type="PANTHER" id="PTHR45737">
    <property type="entry name" value="VON WILLEBRAND FACTOR A DOMAIN-CONTAINING PROTEIN 5A"/>
    <property type="match status" value="1"/>
</dbReference>
<dbReference type="PROSITE" id="PS51468">
    <property type="entry name" value="VIT"/>
    <property type="match status" value="1"/>
</dbReference>
<keyword evidence="5" id="KW-1185">Reference proteome</keyword>
<dbReference type="HOGENOM" id="CLU_011139_2_0_0"/>
<dbReference type="SUPFAM" id="SSF53300">
    <property type="entry name" value="vWA-like"/>
    <property type="match status" value="1"/>
</dbReference>
<evidence type="ECO:0000259" key="3">
    <source>
        <dbReference type="PROSITE" id="PS51468"/>
    </source>
</evidence>
<dbReference type="OrthoDB" id="9784383at2"/>
<feature type="domain" description="VWFA" evidence="2">
    <location>
        <begin position="314"/>
        <end position="491"/>
    </location>
</feature>
<dbReference type="InterPro" id="IPR013694">
    <property type="entry name" value="VIT"/>
</dbReference>
<gene>
    <name evidence="4" type="ordered locus">AciX8_0335</name>
</gene>
<evidence type="ECO:0000256" key="1">
    <source>
        <dbReference type="SAM" id="MobiDB-lite"/>
    </source>
</evidence>
<dbReference type="Proteomes" id="UP000007113">
    <property type="component" value="Chromosome"/>
</dbReference>
<evidence type="ECO:0000313" key="5">
    <source>
        <dbReference type="Proteomes" id="UP000007113"/>
    </source>
</evidence>
<sequence length="806" mass="87979" precursor="true">MKDYLPSLTSRPKQRGTAAFLMALLFAVPAFSQSGVLLPRDKDKPDPAVLSLEEMTVNVVIDDGDARVSVTQIFANHSKEIEEGTYVFALPTGSTVSDFATWDGPVRIPAVVLERKRAEEVYQQARAQAIDPGLLEAGERDGNDPKEDSTFTAKIVPIPAFGTKRLELEYHQVLPVDRYRQGFVLPLKPAQYQVQTAAHLKLRFELHSTQAFDHFALESKAFPLQFSQQDAHTVVGTWEGSNVSLGEDFHAAWQLDARSSDSLSVIAFRNPNPGLPSPDETSPKPRQPEPGFFLAQTLIAPPVAAAPTQTAPRDVVLLLDTSLSMQWDNLERSFAALQAVLLSLKPADHFSLLLFNQDVTLFKPEPLAATPEAVQQALDFVRASKLRGGTDLGKALTAGLAQAKLPNSSLFLLTDGNSDRGTTVITGKIATAYAQQWKQSPTHPRTNIFAVGDDANLPLLKLLAQNDGVLENVLATEPVEAKLNTFLAHSTSHPVGGLHLDISPSSAIHTVYPLDDSVYAGSIAAWVGDYTVPAKQVTFTAHADRGDKPLNATAKIDLPAESLEHPQLPRLWAQARVNALLDQIARDGETRAAIDEIIELSRRYKFVTPYTSFLAVPRSLLRPRVIRPGDPVLRVHTDPAITSVIALFPFGLTQPLRHIASEDQQKGSDSDRLWETRFLAPTDMQDGTYTVRLILRDLKGNTYAEQKTFVIASTPPAVRVKLDHTRFHRGDAMLIKAGATATTRTLTARLQGAMPVDLRWNSAAAASTGEMRIPDTLAPGSYTLSVTAEDIAHNVGSQEVQIEVVP</sequence>
<dbReference type="SMART" id="SM00327">
    <property type="entry name" value="VWA"/>
    <property type="match status" value="1"/>
</dbReference>
<dbReference type="InterPro" id="IPR036465">
    <property type="entry name" value="vWFA_dom_sf"/>
</dbReference>
<feature type="domain" description="VIT" evidence="3">
    <location>
        <begin position="36"/>
        <end position="172"/>
    </location>
</feature>
<evidence type="ECO:0000259" key="2">
    <source>
        <dbReference type="PROSITE" id="PS50234"/>
    </source>
</evidence>
<dbReference type="Pfam" id="PF13768">
    <property type="entry name" value="VWA_3"/>
    <property type="match status" value="1"/>
</dbReference>
<dbReference type="Pfam" id="PF08487">
    <property type="entry name" value="VIT"/>
    <property type="match status" value="1"/>
</dbReference>
<dbReference type="PROSITE" id="PS50234">
    <property type="entry name" value="VWFA"/>
    <property type="match status" value="1"/>
</dbReference>
<feature type="region of interest" description="Disordered" evidence="1">
    <location>
        <begin position="268"/>
        <end position="290"/>
    </location>
</feature>
<proteinExistence type="predicted"/>
<organism evidence="4 5">
    <name type="scientific">Granulicella mallensis (strain ATCC BAA-1857 / DSM 23137 / MP5ACTX8)</name>
    <dbReference type="NCBI Taxonomy" id="682795"/>
    <lineage>
        <taxon>Bacteria</taxon>
        <taxon>Pseudomonadati</taxon>
        <taxon>Acidobacteriota</taxon>
        <taxon>Terriglobia</taxon>
        <taxon>Terriglobales</taxon>
        <taxon>Acidobacteriaceae</taxon>
        <taxon>Granulicella</taxon>
    </lineage>
</organism>
<dbReference type="SMART" id="SM00609">
    <property type="entry name" value="VIT"/>
    <property type="match status" value="1"/>
</dbReference>
<dbReference type="AlphaFoldDB" id="G8P1F1"/>
<dbReference type="RefSeq" id="WP_014263574.1">
    <property type="nucleotide sequence ID" value="NC_016631.1"/>
</dbReference>
<dbReference type="EMBL" id="CP003130">
    <property type="protein sequence ID" value="AEU34690.1"/>
    <property type="molecule type" value="Genomic_DNA"/>
</dbReference>
<dbReference type="InterPro" id="IPR002035">
    <property type="entry name" value="VWF_A"/>
</dbReference>
<name>G8P1F1_GRAMM</name>
<dbReference type="KEGG" id="gma:AciX8_0335"/>